<dbReference type="SUPFAM" id="SSF48371">
    <property type="entry name" value="ARM repeat"/>
    <property type="match status" value="1"/>
</dbReference>
<dbReference type="InterPro" id="IPR050517">
    <property type="entry name" value="DDR_Repair_Kinase"/>
</dbReference>
<comment type="caution">
    <text evidence="6">The sequence shown here is derived from an EMBL/GenBank/DDBJ whole genome shotgun (WGS) entry which is preliminary data.</text>
</comment>
<dbReference type="FunFam" id="1.10.1070.11:FF:000008">
    <property type="entry name" value="serine/threonine-protein kinase SMG1 isoform X2"/>
    <property type="match status" value="1"/>
</dbReference>
<dbReference type="EC" id="2.7.11.1" evidence="6"/>
<dbReference type="PANTHER" id="PTHR11139:SF71">
    <property type="entry name" value="SERINE_THREONINE-PROTEIN KINASE SMG1"/>
    <property type="match status" value="1"/>
</dbReference>
<dbReference type="GO" id="GO:0005634">
    <property type="term" value="C:nucleus"/>
    <property type="evidence" value="ECO:0007669"/>
    <property type="project" value="TreeGrafter"/>
</dbReference>
<keyword evidence="3" id="KW-0175">Coiled coil</keyword>
<feature type="coiled-coil region" evidence="3">
    <location>
        <begin position="301"/>
        <end position="335"/>
    </location>
</feature>
<dbReference type="InterPro" id="IPR039414">
    <property type="entry name" value="SMG1_PIKKc"/>
</dbReference>
<evidence type="ECO:0000256" key="3">
    <source>
        <dbReference type="SAM" id="Coils"/>
    </source>
</evidence>
<dbReference type="FunFam" id="3.30.1010.10:FF:000010">
    <property type="entry name" value="serine/threonine-protein kinase SMG1 isoform X1"/>
    <property type="match status" value="1"/>
</dbReference>
<accession>A0A8S3U9F8</accession>
<dbReference type="SMART" id="SM01345">
    <property type="entry name" value="Rapamycin_bind"/>
    <property type="match status" value="1"/>
</dbReference>
<dbReference type="SMART" id="SM00146">
    <property type="entry name" value="PI3Kc"/>
    <property type="match status" value="1"/>
</dbReference>
<evidence type="ECO:0000256" key="1">
    <source>
        <dbReference type="ARBA" id="ARBA00022679"/>
    </source>
</evidence>
<proteinExistence type="predicted"/>
<evidence type="ECO:0000313" key="6">
    <source>
        <dbReference type="EMBL" id="CAG2242472.1"/>
    </source>
</evidence>
<keyword evidence="7" id="KW-1185">Reference proteome</keyword>
<dbReference type="PROSITE" id="PS50290">
    <property type="entry name" value="PI3_4_KINASE_3"/>
    <property type="match status" value="1"/>
</dbReference>
<dbReference type="Gene3D" id="1.10.1070.11">
    <property type="entry name" value="Phosphatidylinositol 3-/4-kinase, catalytic domain"/>
    <property type="match status" value="1"/>
</dbReference>
<dbReference type="Pfam" id="PF00454">
    <property type="entry name" value="PI3_PI4_kinase"/>
    <property type="match status" value="1"/>
</dbReference>
<dbReference type="PROSITE" id="PS00916">
    <property type="entry name" value="PI3_4_KINASE_2"/>
    <property type="match status" value="1"/>
</dbReference>
<keyword evidence="2" id="KW-0418">Kinase</keyword>
<dbReference type="InterPro" id="IPR011009">
    <property type="entry name" value="Kinase-like_dom_sf"/>
</dbReference>
<organism evidence="6 7">
    <name type="scientific">Mytilus edulis</name>
    <name type="common">Blue mussel</name>
    <dbReference type="NCBI Taxonomy" id="6550"/>
    <lineage>
        <taxon>Eukaryota</taxon>
        <taxon>Metazoa</taxon>
        <taxon>Spiralia</taxon>
        <taxon>Lophotrochozoa</taxon>
        <taxon>Mollusca</taxon>
        <taxon>Bivalvia</taxon>
        <taxon>Autobranchia</taxon>
        <taxon>Pteriomorphia</taxon>
        <taxon>Mytilida</taxon>
        <taxon>Mytiloidea</taxon>
        <taxon>Mytilidae</taxon>
        <taxon>Mytilinae</taxon>
        <taxon>Mytilus</taxon>
    </lineage>
</organism>
<dbReference type="InterPro" id="IPR014009">
    <property type="entry name" value="PIK_FAT"/>
</dbReference>
<dbReference type="GO" id="GO:0000184">
    <property type="term" value="P:nuclear-transcribed mRNA catabolic process, nonsense-mediated decay"/>
    <property type="evidence" value="ECO:0007669"/>
    <property type="project" value="InterPro"/>
</dbReference>
<name>A0A8S3U9F8_MYTED</name>
<keyword evidence="1 6" id="KW-0808">Transferase</keyword>
<evidence type="ECO:0000313" key="7">
    <source>
        <dbReference type="Proteomes" id="UP000683360"/>
    </source>
</evidence>
<sequence>MTSHMTLQPHGSVELLTDEKTEILFLLPKGTSNEETGKVLSVLSQIHTSFSSEEDISEDQNECDEGAETTRRQLLSCCLSLQIASEDCIDKLLSVWKRVVHRVYHYYQLSAKAYFTYLQLNGGEKTQSDEDGNVIGTLRLLRLLVKHAWELRNVLEPGLASTPTAPWKGIIPQLFSRLSHPELYVRQSVSDLLCRVAHDAPHLIVYPAVVGSSSFNKSDSKDSGREGLLSNYLTEQLDENSDDCNSQEDEDIEDPSSKMLQGCLMSIVEILSYNNPKMISEVKQLVQELRRITLLWDELWLGTLNQQHQDVTRKLQQLESEVKKVNTNSALTKDEKLAIIREKHKTIMKPTLYALEKLQEITSQPPETPQEEWFKDTYGKLIDAAIVKLRNPTNPSHPNNSWQLFKQLHASLQQKAQKRSSLILRMEKISPNLQAMKGTVIAMPGLGMSGKMVSVESVSNTVQILPTKTKPKKLVLLGSDGKKYPYLFKGLEDLHLDERIMQFLSIVNNMFVSNSSGEQQLYRARHYSVTPLGPRSGLIQWVDGSTPLFSLYKRWQQRDALAQSLKNQTTGSTSSTTTPSILRPSEIFYNKLTPALRDKGITNLENRKEWPLSTLRSVLQELIEETPSDLLARELWCCSTGASEWWQITQAYARSTAVMSMIGYIIGLGDRHLDNVLVDLATGEVVHIDYNVCFEKGKGLRVPEKVPFRMTQNIETAMGVTGIEGTFRIASEHVIKTMRKGRETLLTLLEAFVYDPLVDWTTGNEAGYTGAFYGGGTAVPNTGEIRQSKRDMEREITISMFSIRMAEMKSAWTKNRDDVSSALPKLKEQIQNWLGIADSYYTQLNNVHNMRDLKSLIADCLTDPEHQLYTLKERYEDYAVVKVLVYSGKEVYMEKINEFSHWQKLHKEKINEFSHWQKLHKHVIERIQGSSFQKMCAEFATNLNIGPPSFAAATEFLQGAGQGQIVQQCEQLEAEMSSHLTVQRSNLHHAIDVLHTYAAIVSQFGTTFADQNRTYHYLCFLQEVVCDFTSERCHGIVNQFHELYGNQHVSPMKAQLILNTEAKLQGIIADLNGRLIKLLERRNQDPAELPLLEHQIKENDKAIQIFVQGKDHVISYLPLLEHQIKENDKAIQIFVQGKDHVVFYLPLLEHQIKENDKAIQIFVQENGVCGVTSLTAWIISALCSLNKRYSQMEAAAAGAGDRLMDLTSRDGDWFLDELCSMSSNVMHFIETLMANTLVQELVHFSSLHRALMATHNVYIALQELNVNFRSIILPEALKAIQAQEPTVCMALEEIEKLFSDMTHPLDTIVSQLEVLHRNAIMGIENDNLEMMTVVKRMQIQYQDLLQGRDSCELSPGQMLLMGFDGLFTRLEDEFTDLMEAIDGLQVPDVWRKVDAVREGKSMQLSSFTSNTRGYLSSLFFIKRLQTMQMFFHMCTQFAANLQGMDGGNCYDDDQLARPVKRFIAEYVRKQVIGFPSQILGYMLCVFVDALGVDVTAEIETKDIGAESKVPLEDLRKKAVDVCLRNGQFQHMHFTQASTLSSSLDSAWRRHDLARRLDSNMELMKSSLHRAQLQLARLQWLHEDVFVQSGRHLNQMGMQNRSTIMSEMRKSMQSLLSQESGLGTCQTHYTQLESSIIQIEFEECSIYRKHVFEEEMKCSTEVVSLCQGILHLEALRTRTPEAVASDSNFLTLINRCIESCVITESTHSTVTDLEILLMNTKPPGDNRICQSWLETCTIDIASEIDKINQEKAELKKEMDISRDATKTEVTTIKNILTNHHKLMSEIRTVLKSMAKQEELGLEEGYSTTTVVKDYLNTYKNFSENFTTALKIVTTEDITKDGMAEADDMVDSLIGQITLIYDDLVNLAPPLLPQGDGLDQSEIQNFTAVTLKGHQQRPTESSKKIK</sequence>
<feature type="domain" description="FAT" evidence="5">
    <location>
        <begin position="1"/>
        <end position="214"/>
    </location>
</feature>
<dbReference type="InterPro" id="IPR000403">
    <property type="entry name" value="PI3/4_kinase_cat_dom"/>
</dbReference>
<evidence type="ECO:0000259" key="4">
    <source>
        <dbReference type="PROSITE" id="PS50290"/>
    </source>
</evidence>
<dbReference type="InterPro" id="IPR016024">
    <property type="entry name" value="ARM-type_fold"/>
</dbReference>
<dbReference type="InterPro" id="IPR018936">
    <property type="entry name" value="PI3/4_kinase_CS"/>
</dbReference>
<protein>
    <submittedName>
        <fullName evidence="6">SMG1</fullName>
        <ecNumber evidence="6">2.7.11.1</ecNumber>
    </submittedName>
</protein>
<dbReference type="CDD" id="cd05170">
    <property type="entry name" value="PIKKc_SMG1"/>
    <property type="match status" value="1"/>
</dbReference>
<dbReference type="OrthoDB" id="10065496at2759"/>
<dbReference type="PANTHER" id="PTHR11139">
    <property type="entry name" value="ATAXIA TELANGIECTASIA MUTATED ATM -RELATED"/>
    <property type="match status" value="1"/>
</dbReference>
<dbReference type="SUPFAM" id="SSF56112">
    <property type="entry name" value="Protein kinase-like (PK-like)"/>
    <property type="match status" value="1"/>
</dbReference>
<feature type="domain" description="PI3K/PI4K catalytic" evidence="4">
    <location>
        <begin position="458"/>
        <end position="804"/>
    </location>
</feature>
<dbReference type="EMBL" id="CAJPWZ010002671">
    <property type="protein sequence ID" value="CAG2242472.1"/>
    <property type="molecule type" value="Genomic_DNA"/>
</dbReference>
<dbReference type="PROSITE" id="PS51189">
    <property type="entry name" value="FAT"/>
    <property type="match status" value="1"/>
</dbReference>
<dbReference type="GO" id="GO:0004674">
    <property type="term" value="F:protein serine/threonine kinase activity"/>
    <property type="evidence" value="ECO:0007669"/>
    <property type="project" value="UniProtKB-EC"/>
</dbReference>
<evidence type="ECO:0000259" key="5">
    <source>
        <dbReference type="PROSITE" id="PS51189"/>
    </source>
</evidence>
<gene>
    <name evidence="6" type="ORF">MEDL_54635</name>
</gene>
<dbReference type="InterPro" id="IPR036940">
    <property type="entry name" value="PI3/4_kinase_cat_sf"/>
</dbReference>
<evidence type="ECO:0000256" key="2">
    <source>
        <dbReference type="ARBA" id="ARBA00022777"/>
    </source>
</evidence>
<reference evidence="6" key="1">
    <citation type="submission" date="2021-03" db="EMBL/GenBank/DDBJ databases">
        <authorList>
            <person name="Bekaert M."/>
        </authorList>
    </citation>
    <scope>NUCLEOTIDE SEQUENCE</scope>
</reference>
<dbReference type="Proteomes" id="UP000683360">
    <property type="component" value="Unassembled WGS sequence"/>
</dbReference>
<feature type="coiled-coil region" evidence="3">
    <location>
        <begin position="1736"/>
        <end position="1763"/>
    </location>
</feature>
<dbReference type="Gene3D" id="3.30.1010.10">
    <property type="entry name" value="Phosphatidylinositol 3-kinase Catalytic Subunit, Chain A, domain 4"/>
    <property type="match status" value="1"/>
</dbReference>